<dbReference type="InterPro" id="IPR013563">
    <property type="entry name" value="Oligopep_ABC_C"/>
</dbReference>
<dbReference type="Proteomes" id="UP000019141">
    <property type="component" value="Unassembled WGS sequence"/>
</dbReference>
<comment type="caution">
    <text evidence="11">The sequence shown here is derived from an EMBL/GenBank/DDBJ whole genome shotgun (WGS) entry which is preliminary data.</text>
</comment>
<dbReference type="GO" id="GO:0005886">
    <property type="term" value="C:plasma membrane"/>
    <property type="evidence" value="ECO:0007669"/>
    <property type="project" value="UniProtKB-SubCell"/>
</dbReference>
<feature type="domain" description="ABC transporter" evidence="10">
    <location>
        <begin position="11"/>
        <end position="261"/>
    </location>
</feature>
<dbReference type="GO" id="GO:0005524">
    <property type="term" value="F:ATP binding"/>
    <property type="evidence" value="ECO:0007669"/>
    <property type="project" value="UniProtKB-KW"/>
</dbReference>
<keyword evidence="4" id="KW-1003">Cell membrane</keyword>
<dbReference type="Pfam" id="PF00005">
    <property type="entry name" value="ABC_tran"/>
    <property type="match status" value="1"/>
</dbReference>
<dbReference type="SMART" id="SM00382">
    <property type="entry name" value="AAA"/>
    <property type="match status" value="1"/>
</dbReference>
<dbReference type="Pfam" id="PF08352">
    <property type="entry name" value="oligo_HPY"/>
    <property type="match status" value="1"/>
</dbReference>
<dbReference type="HOGENOM" id="CLU_000604_1_23_7"/>
<evidence type="ECO:0000313" key="12">
    <source>
        <dbReference type="Proteomes" id="UP000019141"/>
    </source>
</evidence>
<keyword evidence="5" id="KW-0997">Cell inner membrane</keyword>
<evidence type="ECO:0000256" key="9">
    <source>
        <dbReference type="ARBA" id="ARBA00023136"/>
    </source>
</evidence>
<dbReference type="InterPro" id="IPR027417">
    <property type="entry name" value="P-loop_NTPase"/>
</dbReference>
<evidence type="ECO:0000256" key="4">
    <source>
        <dbReference type="ARBA" id="ARBA00022475"/>
    </source>
</evidence>
<dbReference type="GO" id="GO:0015833">
    <property type="term" value="P:peptide transport"/>
    <property type="evidence" value="ECO:0007669"/>
    <property type="project" value="InterPro"/>
</dbReference>
<name>W4LDR2_ENTF1</name>
<comment type="similarity">
    <text evidence="2">Belongs to the ABC transporter superfamily.</text>
</comment>
<dbReference type="InterPro" id="IPR050388">
    <property type="entry name" value="ABC_Ni/Peptide_Import"/>
</dbReference>
<reference evidence="11 12" key="1">
    <citation type="journal article" date="2014" name="Nature">
        <title>An environmental bacterial taxon with a large and distinct metabolic repertoire.</title>
        <authorList>
            <person name="Wilson M.C."/>
            <person name="Mori T."/>
            <person name="Ruckert C."/>
            <person name="Uria A.R."/>
            <person name="Helf M.J."/>
            <person name="Takada K."/>
            <person name="Gernert C."/>
            <person name="Steffens U.A."/>
            <person name="Heycke N."/>
            <person name="Schmitt S."/>
            <person name="Rinke C."/>
            <person name="Helfrich E.J."/>
            <person name="Brachmann A.O."/>
            <person name="Gurgui C."/>
            <person name="Wakimoto T."/>
            <person name="Kracht M."/>
            <person name="Crusemann M."/>
            <person name="Hentschel U."/>
            <person name="Abe I."/>
            <person name="Matsunaga S."/>
            <person name="Kalinowski J."/>
            <person name="Takeyama H."/>
            <person name="Piel J."/>
        </authorList>
    </citation>
    <scope>NUCLEOTIDE SEQUENCE [LARGE SCALE GENOMIC DNA]</scope>
    <source>
        <strain evidence="12">TSY1</strain>
    </source>
</reference>
<accession>W4LDR2</accession>
<dbReference type="NCBIfam" id="TIGR01727">
    <property type="entry name" value="oligo_HPY"/>
    <property type="match status" value="1"/>
</dbReference>
<dbReference type="PANTHER" id="PTHR43297">
    <property type="entry name" value="OLIGOPEPTIDE TRANSPORT ATP-BINDING PROTEIN APPD"/>
    <property type="match status" value="1"/>
</dbReference>
<organism evidence="11 12">
    <name type="scientific">Entotheonella factor</name>
    <dbReference type="NCBI Taxonomy" id="1429438"/>
    <lineage>
        <taxon>Bacteria</taxon>
        <taxon>Pseudomonadati</taxon>
        <taxon>Nitrospinota/Tectimicrobiota group</taxon>
        <taxon>Candidatus Tectimicrobiota</taxon>
        <taxon>Candidatus Entotheonellia</taxon>
        <taxon>Candidatus Entotheonellales</taxon>
        <taxon>Candidatus Entotheonellaceae</taxon>
        <taxon>Candidatus Entotheonella</taxon>
    </lineage>
</organism>
<keyword evidence="6" id="KW-0547">Nucleotide-binding</keyword>
<dbReference type="CDD" id="cd03257">
    <property type="entry name" value="ABC_NikE_OppD_transporters"/>
    <property type="match status" value="1"/>
</dbReference>
<keyword evidence="7" id="KW-0067">ATP-binding</keyword>
<dbReference type="Gene3D" id="3.40.50.300">
    <property type="entry name" value="P-loop containing nucleotide triphosphate hydrolases"/>
    <property type="match status" value="1"/>
</dbReference>
<proteinExistence type="inferred from homology"/>
<evidence type="ECO:0000256" key="2">
    <source>
        <dbReference type="ARBA" id="ARBA00005417"/>
    </source>
</evidence>
<sequence length="326" mass="35556">MSGTYPGRVALTVDNLSLEFRTRAGVVPALDRVQFEVRRGETVGVVGEQGAGKSVTACAVMGLLGAAAWMTHGRIVFGGVDVTRATEPVMQKLRGSEIAMLVQNPRSALNPMRPIGWQIEEVLLHHVSVTRRMVRRQVLKAMARVQIPDAERLYRAYPYELSEELCQRVLMAMALSAQPTLLIADNPTAGFDITAQAAIMDLIKTISLGRDMATLLFTHDLALAAAYCDRMVIMYAGQVVEQAPTAVLLKAPRHPYTAKLIGATLAGLTSWMEIGTIPGHAPDLRGALPPCRFAARCDRRLTTCNTEPLPYTAIEVNHDVACWNPL</sequence>
<evidence type="ECO:0000256" key="7">
    <source>
        <dbReference type="ARBA" id="ARBA00022840"/>
    </source>
</evidence>
<dbReference type="InterPro" id="IPR003593">
    <property type="entry name" value="AAA+_ATPase"/>
</dbReference>
<dbReference type="InterPro" id="IPR003439">
    <property type="entry name" value="ABC_transporter-like_ATP-bd"/>
</dbReference>
<evidence type="ECO:0000256" key="3">
    <source>
        <dbReference type="ARBA" id="ARBA00022448"/>
    </source>
</evidence>
<dbReference type="SUPFAM" id="SSF52540">
    <property type="entry name" value="P-loop containing nucleoside triphosphate hydrolases"/>
    <property type="match status" value="1"/>
</dbReference>
<evidence type="ECO:0000259" key="10">
    <source>
        <dbReference type="PROSITE" id="PS50893"/>
    </source>
</evidence>
<dbReference type="PROSITE" id="PS50893">
    <property type="entry name" value="ABC_TRANSPORTER_2"/>
    <property type="match status" value="1"/>
</dbReference>
<keyword evidence="9" id="KW-0472">Membrane</keyword>
<dbReference type="GO" id="GO:0016887">
    <property type="term" value="F:ATP hydrolysis activity"/>
    <property type="evidence" value="ECO:0007669"/>
    <property type="project" value="InterPro"/>
</dbReference>
<protein>
    <submittedName>
        <fullName evidence="11">Peptide ABC transporter</fullName>
    </submittedName>
</protein>
<gene>
    <name evidence="11" type="ORF">ETSY1_29090</name>
</gene>
<dbReference type="EMBL" id="AZHW01000868">
    <property type="protein sequence ID" value="ETW95820.1"/>
    <property type="molecule type" value="Genomic_DNA"/>
</dbReference>
<evidence type="ECO:0000313" key="11">
    <source>
        <dbReference type="EMBL" id="ETW95820.1"/>
    </source>
</evidence>
<keyword evidence="8" id="KW-1278">Translocase</keyword>
<dbReference type="AlphaFoldDB" id="W4LDR2"/>
<comment type="subcellular location">
    <subcellularLocation>
        <location evidence="1">Cell inner membrane</location>
        <topology evidence="1">Peripheral membrane protein</topology>
    </subcellularLocation>
</comment>
<keyword evidence="12" id="KW-1185">Reference proteome</keyword>
<evidence type="ECO:0000256" key="5">
    <source>
        <dbReference type="ARBA" id="ARBA00022519"/>
    </source>
</evidence>
<keyword evidence="3" id="KW-0813">Transport</keyword>
<evidence type="ECO:0000256" key="6">
    <source>
        <dbReference type="ARBA" id="ARBA00022741"/>
    </source>
</evidence>
<evidence type="ECO:0000256" key="1">
    <source>
        <dbReference type="ARBA" id="ARBA00004417"/>
    </source>
</evidence>
<dbReference type="PANTHER" id="PTHR43297:SF14">
    <property type="entry name" value="ATPASE AAA-TYPE CORE DOMAIN-CONTAINING PROTEIN"/>
    <property type="match status" value="1"/>
</dbReference>
<evidence type="ECO:0000256" key="8">
    <source>
        <dbReference type="ARBA" id="ARBA00022967"/>
    </source>
</evidence>